<evidence type="ECO:0000256" key="1">
    <source>
        <dbReference type="ARBA" id="ARBA00008984"/>
    </source>
</evidence>
<accession>A0A858RA69</accession>
<sequence length="84" mass="9073">MAESSPDQFLDITSQVCPMTFVRAKLAIERMTAGQIIEIRLNSGEPLVNVPRSLAEQGHEILSVAQESSAAGTGVHRLLVRRGS</sequence>
<organism evidence="3 4">
    <name type="scientific">Aerophototrophica crusticola</name>
    <dbReference type="NCBI Taxonomy" id="1709002"/>
    <lineage>
        <taxon>Bacteria</taxon>
        <taxon>Pseudomonadati</taxon>
        <taxon>Pseudomonadota</taxon>
        <taxon>Alphaproteobacteria</taxon>
        <taxon>Rhodospirillales</taxon>
        <taxon>Rhodospirillaceae</taxon>
        <taxon>Aerophototrophica</taxon>
    </lineage>
</organism>
<dbReference type="SUPFAM" id="SSF64307">
    <property type="entry name" value="SirA-like"/>
    <property type="match status" value="1"/>
</dbReference>
<keyword evidence="4" id="KW-1185">Reference proteome</keyword>
<dbReference type="InterPro" id="IPR001455">
    <property type="entry name" value="TusA-like"/>
</dbReference>
<dbReference type="Pfam" id="PF01206">
    <property type="entry name" value="TusA"/>
    <property type="match status" value="1"/>
</dbReference>
<evidence type="ECO:0000313" key="3">
    <source>
        <dbReference type="EMBL" id="QJE74380.1"/>
    </source>
</evidence>
<dbReference type="Gene3D" id="3.30.110.40">
    <property type="entry name" value="TusA-like domain"/>
    <property type="match status" value="1"/>
</dbReference>
<dbReference type="InterPro" id="IPR036868">
    <property type="entry name" value="TusA-like_sf"/>
</dbReference>
<name>A0A858RA69_9PROT</name>
<dbReference type="EMBL" id="CP051775">
    <property type="protein sequence ID" value="QJE74380.1"/>
    <property type="molecule type" value="Genomic_DNA"/>
</dbReference>
<dbReference type="PANTHER" id="PTHR33279:SF19">
    <property type="entry name" value="SSL1707 PROTEIN"/>
    <property type="match status" value="1"/>
</dbReference>
<feature type="domain" description="UPF0033" evidence="2">
    <location>
        <begin position="9"/>
        <end position="81"/>
    </location>
</feature>
<reference evidence="3" key="1">
    <citation type="submission" date="2020-04" db="EMBL/GenBank/DDBJ databases">
        <title>A desert anoxygenic phototrophic bacterium fixes CO2 using RubisCO under aerobic conditions.</title>
        <authorList>
            <person name="Tang K."/>
        </authorList>
    </citation>
    <scope>NUCLEOTIDE SEQUENCE [LARGE SCALE GENOMIC DNA]</scope>
    <source>
        <strain evidence="3">MIMtkB3</strain>
    </source>
</reference>
<comment type="similarity">
    <text evidence="1">Belongs to the sulfur carrier protein TusA family.</text>
</comment>
<dbReference type="AlphaFoldDB" id="A0A858RA69"/>
<dbReference type="KEGG" id="acru:HHL28_16030"/>
<dbReference type="Proteomes" id="UP000501891">
    <property type="component" value="Chromosome"/>
</dbReference>
<protein>
    <submittedName>
        <fullName evidence="3">Sulfurtransferase TusA family protein</fullName>
    </submittedName>
</protein>
<dbReference type="PANTHER" id="PTHR33279">
    <property type="entry name" value="SULFUR CARRIER PROTEIN YEDF-RELATED"/>
    <property type="match status" value="1"/>
</dbReference>
<proteinExistence type="inferred from homology"/>
<dbReference type="GO" id="GO:0016740">
    <property type="term" value="F:transferase activity"/>
    <property type="evidence" value="ECO:0007669"/>
    <property type="project" value="UniProtKB-KW"/>
</dbReference>
<evidence type="ECO:0000259" key="2">
    <source>
        <dbReference type="Pfam" id="PF01206"/>
    </source>
</evidence>
<gene>
    <name evidence="3" type="ORF">HHL28_16030</name>
</gene>
<dbReference type="CDD" id="cd00291">
    <property type="entry name" value="SirA_YedF_YeeD"/>
    <property type="match status" value="1"/>
</dbReference>
<evidence type="ECO:0000313" key="4">
    <source>
        <dbReference type="Proteomes" id="UP000501891"/>
    </source>
</evidence>